<accession>A0AAU7DZA0</accession>
<sequence>MTDLLEAPAVVAQGGAGRLNVPANRLLRGAEAQLRQARRPDEVFERFAHTHYAALRLVGAVVAVSETAKRIPRGHSPWDRLIRTVPELAHWALRFEGAAKVRAALDAGNFAAVDLAGVERWIALTEEFRAGVFTWFGLDPLLDFDSQYTFVP</sequence>
<dbReference type="AlphaFoldDB" id="A0AAU7DZA0"/>
<protein>
    <submittedName>
        <fullName evidence="2">SAV_6107 family HEPN domain-containing protein</fullName>
    </submittedName>
</protein>
<reference evidence="2" key="1">
    <citation type="submission" date="2024-02" db="EMBL/GenBank/DDBJ databases">
        <title>Tomenella chthoni gen. nov. sp. nov., a member of the family Jonesiaceae isolated from bat guano.</title>
        <authorList>
            <person name="Miller S.L."/>
            <person name="King J."/>
            <person name="Sankaranarayanan K."/>
            <person name="Lawson P.A."/>
        </authorList>
    </citation>
    <scope>NUCLEOTIDE SEQUENCE</scope>
    <source>
        <strain evidence="2">BS-20</strain>
    </source>
</reference>
<dbReference type="EMBL" id="CP146203">
    <property type="protein sequence ID" value="XBH22548.1"/>
    <property type="molecule type" value="Genomic_DNA"/>
</dbReference>
<feature type="domain" description="SAV-6107-like HEPN" evidence="1">
    <location>
        <begin position="38"/>
        <end position="130"/>
    </location>
</feature>
<evidence type="ECO:0000313" key="2">
    <source>
        <dbReference type="EMBL" id="XBH22548.1"/>
    </source>
</evidence>
<proteinExistence type="predicted"/>
<dbReference type="InterPro" id="IPR040891">
    <property type="entry name" value="HEPN_SAV_6107"/>
</dbReference>
<evidence type="ECO:0000259" key="1">
    <source>
        <dbReference type="Pfam" id="PF18726"/>
    </source>
</evidence>
<organism evidence="2">
    <name type="scientific">Jonesiaceae bacterium BS-20</name>
    <dbReference type="NCBI Taxonomy" id="3120821"/>
    <lineage>
        <taxon>Bacteria</taxon>
        <taxon>Bacillati</taxon>
        <taxon>Actinomycetota</taxon>
        <taxon>Actinomycetes</taxon>
        <taxon>Micrococcales</taxon>
        <taxon>Jonesiaceae</taxon>
    </lineage>
</organism>
<gene>
    <name evidence="2" type="ORF">V5R04_04810</name>
</gene>
<name>A0AAU7DZA0_9MICO</name>
<dbReference type="Pfam" id="PF18726">
    <property type="entry name" value="HEPN_SAV_6107"/>
    <property type="match status" value="1"/>
</dbReference>